<accession>A0A383VWN9</accession>
<protein>
    <recommendedName>
        <fullName evidence="6">C2H2-type domain-containing protein</fullName>
    </recommendedName>
</protein>
<comment type="subcellular location">
    <subcellularLocation>
        <location evidence="2">Cytoplasm</location>
    </subcellularLocation>
    <subcellularLocation>
        <location evidence="1">Nucleus</location>
    </subcellularLocation>
</comment>
<evidence type="ECO:0000259" key="6">
    <source>
        <dbReference type="PROSITE" id="PS00028"/>
    </source>
</evidence>
<dbReference type="Proteomes" id="UP000256970">
    <property type="component" value="Unassembled WGS sequence"/>
</dbReference>
<feature type="domain" description="C2H2-type" evidence="6">
    <location>
        <begin position="39"/>
        <end position="60"/>
    </location>
</feature>
<feature type="compositionally biased region" description="Basic and acidic residues" evidence="5">
    <location>
        <begin position="54"/>
        <end position="63"/>
    </location>
</feature>
<evidence type="ECO:0000256" key="4">
    <source>
        <dbReference type="ARBA" id="ARBA00023242"/>
    </source>
</evidence>
<evidence type="ECO:0000313" key="9">
    <source>
        <dbReference type="Proteomes" id="UP000256970"/>
    </source>
</evidence>
<feature type="region of interest" description="Disordered" evidence="5">
    <location>
        <begin position="1"/>
        <end position="27"/>
    </location>
</feature>
<dbReference type="InterPro" id="IPR013087">
    <property type="entry name" value="Znf_C2H2_type"/>
</dbReference>
<sequence length="73" mass="8176">MVRGNAKIEAQKKAAKKQEQMKSAGSQLDARKAALKFTCPICRTPLTSYATTKAHYESKHPKETVPPQEQFDK</sequence>
<evidence type="ECO:0000256" key="5">
    <source>
        <dbReference type="SAM" id="MobiDB-lite"/>
    </source>
</evidence>
<keyword evidence="3" id="KW-0963">Cytoplasm</keyword>
<keyword evidence="4" id="KW-0539">Nucleus</keyword>
<reference evidence="7 9" key="1">
    <citation type="submission" date="2016-10" db="EMBL/GenBank/DDBJ databases">
        <authorList>
            <person name="Cai Z."/>
        </authorList>
    </citation>
    <scope>NUCLEOTIDE SEQUENCE [LARGE SCALE GENOMIC DNA]</scope>
</reference>
<keyword evidence="9" id="KW-1185">Reference proteome</keyword>
<proteinExistence type="predicted"/>
<dbReference type="PANTHER" id="PTHR21213">
    <property type="entry name" value="GEO09665P1-RELATED"/>
    <property type="match status" value="1"/>
</dbReference>
<dbReference type="PROSITE" id="PS00028">
    <property type="entry name" value="ZINC_FINGER_C2H2_1"/>
    <property type="match status" value="1"/>
</dbReference>
<dbReference type="AlphaFoldDB" id="A0A383VWN9"/>
<evidence type="ECO:0000256" key="1">
    <source>
        <dbReference type="ARBA" id="ARBA00004123"/>
    </source>
</evidence>
<dbReference type="InterPro" id="IPR045230">
    <property type="entry name" value="MBS1/2-like"/>
</dbReference>
<dbReference type="GO" id="GO:0005737">
    <property type="term" value="C:cytoplasm"/>
    <property type="evidence" value="ECO:0007669"/>
    <property type="project" value="UniProtKB-SubCell"/>
</dbReference>
<name>A0A383VWN9_TETOB</name>
<dbReference type="Gene3D" id="4.10.1050.10">
    <property type="entry name" value="At2g23090-like"/>
    <property type="match status" value="1"/>
</dbReference>
<evidence type="ECO:0000256" key="3">
    <source>
        <dbReference type="ARBA" id="ARBA00022490"/>
    </source>
</evidence>
<dbReference type="PANTHER" id="PTHR21213:SF0">
    <property type="entry name" value="ZINC FINGER PROTEIN 706"/>
    <property type="match status" value="1"/>
</dbReference>
<feature type="compositionally biased region" description="Basic and acidic residues" evidence="5">
    <location>
        <begin position="9"/>
        <end position="20"/>
    </location>
</feature>
<dbReference type="GO" id="GO:0005634">
    <property type="term" value="C:nucleus"/>
    <property type="evidence" value="ECO:0007669"/>
    <property type="project" value="UniProtKB-SubCell"/>
</dbReference>
<feature type="region of interest" description="Disordered" evidence="5">
    <location>
        <begin position="53"/>
        <end position="73"/>
    </location>
</feature>
<dbReference type="EMBL" id="FNXT01000963">
    <property type="protein sequence ID" value="SZX69895.1"/>
    <property type="molecule type" value="Genomic_DNA"/>
</dbReference>
<dbReference type="InterPro" id="IPR026939">
    <property type="entry name" value="ZNF706/At2g23090_sf"/>
</dbReference>
<gene>
    <name evidence="7" type="ORF">BQ4739_LOCUS10161</name>
    <name evidence="8" type="ORF">BQ4739_LOCUS14981</name>
</gene>
<evidence type="ECO:0000256" key="2">
    <source>
        <dbReference type="ARBA" id="ARBA00004496"/>
    </source>
</evidence>
<organism evidence="7 9">
    <name type="scientific">Tetradesmus obliquus</name>
    <name type="common">Green alga</name>
    <name type="synonym">Acutodesmus obliquus</name>
    <dbReference type="NCBI Taxonomy" id="3088"/>
    <lineage>
        <taxon>Eukaryota</taxon>
        <taxon>Viridiplantae</taxon>
        <taxon>Chlorophyta</taxon>
        <taxon>core chlorophytes</taxon>
        <taxon>Chlorophyceae</taxon>
        <taxon>CS clade</taxon>
        <taxon>Sphaeropleales</taxon>
        <taxon>Scenedesmaceae</taxon>
        <taxon>Tetradesmus</taxon>
    </lineage>
</organism>
<evidence type="ECO:0000313" key="7">
    <source>
        <dbReference type="EMBL" id="SZX69895.1"/>
    </source>
</evidence>
<evidence type="ECO:0000313" key="8">
    <source>
        <dbReference type="EMBL" id="SZX74660.1"/>
    </source>
</evidence>
<dbReference type="SUPFAM" id="SSF118359">
    <property type="entry name" value="Expressed protein At2g23090/F21P24.15"/>
    <property type="match status" value="1"/>
</dbReference>
<dbReference type="EMBL" id="FNXT01001218">
    <property type="protein sequence ID" value="SZX74660.1"/>
    <property type="molecule type" value="Genomic_DNA"/>
</dbReference>